<evidence type="ECO:0000313" key="21">
    <source>
        <dbReference type="Proteomes" id="UP000095766"/>
    </source>
</evidence>
<comment type="catalytic activity">
    <reaction evidence="17">
        <text>Cu(2+)(in) + ATP + H2O = Cu(2+)(out) + ADP + phosphate + H(+)</text>
        <dbReference type="Rhea" id="RHEA:10376"/>
        <dbReference type="ChEBI" id="CHEBI:15377"/>
        <dbReference type="ChEBI" id="CHEBI:15378"/>
        <dbReference type="ChEBI" id="CHEBI:29036"/>
        <dbReference type="ChEBI" id="CHEBI:30616"/>
        <dbReference type="ChEBI" id="CHEBI:43474"/>
        <dbReference type="ChEBI" id="CHEBI:456216"/>
        <dbReference type="EC" id="7.2.2.9"/>
    </reaction>
</comment>
<keyword evidence="7 18" id="KW-0547">Nucleotide-binding</keyword>
<evidence type="ECO:0000256" key="10">
    <source>
        <dbReference type="ARBA" id="ARBA00022842"/>
    </source>
</evidence>
<dbReference type="NCBIfam" id="TIGR01511">
    <property type="entry name" value="ATPase-IB1_Cu"/>
    <property type="match status" value="1"/>
</dbReference>
<name>A0A174Q7N0_BACUN</name>
<dbReference type="Pfam" id="PF00702">
    <property type="entry name" value="Hydrolase"/>
    <property type="match status" value="1"/>
</dbReference>
<reference evidence="20 21" key="1">
    <citation type="submission" date="2015-09" db="EMBL/GenBank/DDBJ databases">
        <authorList>
            <consortium name="Pathogen Informatics"/>
        </authorList>
    </citation>
    <scope>NUCLEOTIDE SEQUENCE [LARGE SCALE GENOMIC DNA]</scope>
    <source>
        <strain evidence="20 21">2789STDY5834898</strain>
    </source>
</reference>
<feature type="domain" description="HMA" evidence="19">
    <location>
        <begin position="60"/>
        <end position="126"/>
    </location>
</feature>
<organism evidence="20 21">
    <name type="scientific">Bacteroides uniformis</name>
    <dbReference type="NCBI Taxonomy" id="820"/>
    <lineage>
        <taxon>Bacteria</taxon>
        <taxon>Pseudomonadati</taxon>
        <taxon>Bacteroidota</taxon>
        <taxon>Bacteroidia</taxon>
        <taxon>Bacteroidales</taxon>
        <taxon>Bacteroidaceae</taxon>
        <taxon>Bacteroides</taxon>
    </lineage>
</organism>
<dbReference type="AlphaFoldDB" id="A0A174Q7N0"/>
<feature type="transmembrane region" description="Helical" evidence="18">
    <location>
        <begin position="178"/>
        <end position="199"/>
    </location>
</feature>
<dbReference type="PRINTS" id="PR00119">
    <property type="entry name" value="CATATPASE"/>
</dbReference>
<sequence>MDSTLQNKASGSQYTVPNKFQLLAPSVSRHETDGICIWNQVTHSKSNDLYKIVMAEKNIVQETFPVLGMSCASCSARVEKTLNHQSGVKKAVVNYASATATVEYDPTNCSSEALQQAVQAAGYDLLINQDGNTLEEAEEAHNKKFSALKFRTTWAIILSMPVVIIGMFFMDMPHANPIMWALSTPVVFWLGRGFFTSAWKQLQHGSANMDTLVAISTGTAYLFSLFNMLFPDFWLSRGIHPHVYFEAASVIIAFILLGRLLEEKAKGNTSTAIKKLMGLQPKTVTIIVDEGHAVPHSSFERVIPIEQIRPGDIVLVKPGERIAVDGIVTEGSSYVDESMLSGEPVAVSKHKDAKVFAGTINQKGSFRFRAEKIGTDTLLAKIIHMVQDAQGSKAPVQQLVDKIAGIFVPTIIGIAVLAFIAWMLLDGTGGFTHGLLAFVTVVIIACPCALGLATPTAIMVGIGKGAERGILIKDAESLEIAKKIDTVVLDKTGTVTEGKPVVSKLIWNTQAMTPGTGATAGNALSDIFYSLEKLSEHPLAEAVVNHLKESAPIDIQYFESITGKGVKGRAQGRTYLAGNRKLLEENHIAIPPSLQEEATRLTSEAQTVIWFADEENVLAIAGITDRIKETSIRAVSELRAAGIEVHMLTGDNEATAREIARKAGIAHYQASVLPQDKAAFVSRLQAEGRKVAMVGDGINDSAALAQADLSIAMGGGSDIAMDVAKMTIISSDLAKIPEALCLSRLTVRTIRQNLFWAFIYNIIGVPIAAGILYPINGFLLNPMIAGAAMAFSSVSVVSNSLLLKRKRIHEGEENKEVEPPTETIMKKEFKVEGMMCNHCRMHVEKALNSMEGIHATVTLDPPVATVEFSDGEKTLEELQKVVTKEAGDYTLKA</sequence>
<keyword evidence="11" id="KW-1278">Translocase</keyword>
<keyword evidence="8" id="KW-0187">Copper transport</keyword>
<dbReference type="Gene3D" id="2.70.150.10">
    <property type="entry name" value="Calcium-transporting ATPase, cytoplasmic transduction domain A"/>
    <property type="match status" value="1"/>
</dbReference>
<feature type="domain" description="HMA" evidence="19">
    <location>
        <begin position="825"/>
        <end position="890"/>
    </location>
</feature>
<dbReference type="InterPro" id="IPR036163">
    <property type="entry name" value="HMA_dom_sf"/>
</dbReference>
<evidence type="ECO:0000256" key="13">
    <source>
        <dbReference type="ARBA" id="ARBA00023008"/>
    </source>
</evidence>
<evidence type="ECO:0000256" key="1">
    <source>
        <dbReference type="ARBA" id="ARBA00004127"/>
    </source>
</evidence>
<evidence type="ECO:0000256" key="2">
    <source>
        <dbReference type="ARBA" id="ARBA00006024"/>
    </source>
</evidence>
<dbReference type="InterPro" id="IPR023299">
    <property type="entry name" value="ATPase_P-typ_cyto_dom_N"/>
</dbReference>
<keyword evidence="10" id="KW-0460">Magnesium</keyword>
<keyword evidence="14" id="KW-0406">Ion transport</keyword>
<proteinExistence type="inferred from homology"/>
<dbReference type="InterPro" id="IPR006121">
    <property type="entry name" value="HMA_dom"/>
</dbReference>
<dbReference type="NCBIfam" id="TIGR00003">
    <property type="entry name" value="copper ion binding protein"/>
    <property type="match status" value="2"/>
</dbReference>
<dbReference type="SUPFAM" id="SSF81653">
    <property type="entry name" value="Calcium ATPase, transduction domain A"/>
    <property type="match status" value="1"/>
</dbReference>
<dbReference type="InterPro" id="IPR023214">
    <property type="entry name" value="HAD_sf"/>
</dbReference>
<keyword evidence="6" id="KW-0677">Repeat</keyword>
<keyword evidence="4 18" id="KW-0812">Transmembrane</keyword>
<dbReference type="InterPro" id="IPR008250">
    <property type="entry name" value="ATPase_P-typ_transduc_dom_A_sf"/>
</dbReference>
<dbReference type="InterPro" id="IPR017969">
    <property type="entry name" value="Heavy-metal-associated_CS"/>
</dbReference>
<feature type="transmembrane region" description="Helical" evidence="18">
    <location>
        <begin position="779"/>
        <end position="802"/>
    </location>
</feature>
<keyword evidence="12 18" id="KW-1133">Transmembrane helix</keyword>
<dbReference type="FunFam" id="3.30.70.100:FF:000005">
    <property type="entry name" value="Copper-exporting P-type ATPase A"/>
    <property type="match status" value="1"/>
</dbReference>
<dbReference type="Gene3D" id="3.30.70.100">
    <property type="match status" value="2"/>
</dbReference>
<keyword evidence="18" id="KW-1003">Cell membrane</keyword>
<dbReference type="PROSITE" id="PS01047">
    <property type="entry name" value="HMA_1"/>
    <property type="match status" value="2"/>
</dbReference>
<dbReference type="CDD" id="cd00371">
    <property type="entry name" value="HMA"/>
    <property type="match status" value="2"/>
</dbReference>
<evidence type="ECO:0000313" key="20">
    <source>
        <dbReference type="EMBL" id="CUP67806.1"/>
    </source>
</evidence>
<dbReference type="PANTHER" id="PTHR43520:SF8">
    <property type="entry name" value="P-TYPE CU(+) TRANSPORTER"/>
    <property type="match status" value="1"/>
</dbReference>
<gene>
    <name evidence="20" type="primary">pacS</name>
    <name evidence="20" type="ORF">ERS852510_02078</name>
</gene>
<dbReference type="GO" id="GO:0012505">
    <property type="term" value="C:endomembrane system"/>
    <property type="evidence" value="ECO:0007669"/>
    <property type="project" value="UniProtKB-SubCell"/>
</dbReference>
<dbReference type="SFLD" id="SFLDS00003">
    <property type="entry name" value="Haloacid_Dehalogenase"/>
    <property type="match status" value="1"/>
</dbReference>
<dbReference type="GO" id="GO:0016887">
    <property type="term" value="F:ATP hydrolysis activity"/>
    <property type="evidence" value="ECO:0007669"/>
    <property type="project" value="InterPro"/>
</dbReference>
<keyword evidence="15 18" id="KW-0472">Membrane</keyword>
<evidence type="ECO:0000256" key="9">
    <source>
        <dbReference type="ARBA" id="ARBA00022840"/>
    </source>
</evidence>
<evidence type="ECO:0000256" key="11">
    <source>
        <dbReference type="ARBA" id="ARBA00022967"/>
    </source>
</evidence>
<evidence type="ECO:0000256" key="15">
    <source>
        <dbReference type="ARBA" id="ARBA00023136"/>
    </source>
</evidence>
<evidence type="ECO:0000259" key="19">
    <source>
        <dbReference type="PROSITE" id="PS50846"/>
    </source>
</evidence>
<keyword evidence="3" id="KW-0813">Transport</keyword>
<feature type="transmembrane region" description="Helical" evidence="18">
    <location>
        <begin position="153"/>
        <end position="172"/>
    </location>
</feature>
<evidence type="ECO:0000256" key="18">
    <source>
        <dbReference type="RuleBase" id="RU362081"/>
    </source>
</evidence>
<dbReference type="Gene3D" id="3.40.1110.10">
    <property type="entry name" value="Calcium-transporting ATPase, cytoplasmic domain N"/>
    <property type="match status" value="1"/>
</dbReference>
<dbReference type="CDD" id="cd02094">
    <property type="entry name" value="P-type_ATPase_Cu-like"/>
    <property type="match status" value="1"/>
</dbReference>
<dbReference type="EMBL" id="CZAO01000009">
    <property type="protein sequence ID" value="CUP67806.1"/>
    <property type="molecule type" value="Genomic_DNA"/>
</dbReference>
<accession>A0A174Q7N0</accession>
<dbReference type="PROSITE" id="PS00154">
    <property type="entry name" value="ATPASE_E1_E2"/>
    <property type="match status" value="1"/>
</dbReference>
<evidence type="ECO:0000256" key="8">
    <source>
        <dbReference type="ARBA" id="ARBA00022796"/>
    </source>
</evidence>
<dbReference type="SUPFAM" id="SSF56784">
    <property type="entry name" value="HAD-like"/>
    <property type="match status" value="1"/>
</dbReference>
<dbReference type="SUPFAM" id="SSF55008">
    <property type="entry name" value="HMA, heavy metal-associated domain"/>
    <property type="match status" value="2"/>
</dbReference>
<evidence type="ECO:0000256" key="5">
    <source>
        <dbReference type="ARBA" id="ARBA00022723"/>
    </source>
</evidence>
<evidence type="ECO:0000256" key="16">
    <source>
        <dbReference type="ARBA" id="ARBA00038904"/>
    </source>
</evidence>
<feature type="transmembrane region" description="Helical" evidence="18">
    <location>
        <begin position="211"/>
        <end position="230"/>
    </location>
</feature>
<dbReference type="GO" id="GO:0005507">
    <property type="term" value="F:copper ion binding"/>
    <property type="evidence" value="ECO:0007669"/>
    <property type="project" value="InterPro"/>
</dbReference>
<evidence type="ECO:0000256" key="7">
    <source>
        <dbReference type="ARBA" id="ARBA00022741"/>
    </source>
</evidence>
<dbReference type="InterPro" id="IPR001757">
    <property type="entry name" value="P_typ_ATPase"/>
</dbReference>
<evidence type="ECO:0000256" key="6">
    <source>
        <dbReference type="ARBA" id="ARBA00022737"/>
    </source>
</evidence>
<keyword evidence="5 18" id="KW-0479">Metal-binding</keyword>
<dbReference type="SUPFAM" id="SSF81665">
    <property type="entry name" value="Calcium ATPase, transmembrane domain M"/>
    <property type="match status" value="1"/>
</dbReference>
<comment type="similarity">
    <text evidence="2 18">Belongs to the cation transport ATPase (P-type) (TC 3.A.3) family. Type IB subfamily.</text>
</comment>
<dbReference type="InterPro" id="IPR023298">
    <property type="entry name" value="ATPase_P-typ_TM_dom_sf"/>
</dbReference>
<keyword evidence="20" id="KW-0378">Hydrolase</keyword>
<dbReference type="FunFam" id="2.70.150.10:FF:000002">
    <property type="entry name" value="Copper-transporting ATPase 1, putative"/>
    <property type="match status" value="1"/>
</dbReference>
<dbReference type="GO" id="GO:0005524">
    <property type="term" value="F:ATP binding"/>
    <property type="evidence" value="ECO:0007669"/>
    <property type="project" value="UniProtKB-UniRule"/>
</dbReference>
<evidence type="ECO:0000256" key="4">
    <source>
        <dbReference type="ARBA" id="ARBA00022692"/>
    </source>
</evidence>
<dbReference type="EC" id="7.2.2.9" evidence="16"/>
<dbReference type="Pfam" id="PF00122">
    <property type="entry name" value="E1-E2_ATPase"/>
    <property type="match status" value="1"/>
</dbReference>
<evidence type="ECO:0000256" key="14">
    <source>
        <dbReference type="ARBA" id="ARBA00023065"/>
    </source>
</evidence>
<keyword evidence="9 18" id="KW-0067">ATP-binding</keyword>
<dbReference type="PRINTS" id="PR00943">
    <property type="entry name" value="CUATPASE"/>
</dbReference>
<dbReference type="InterPro" id="IPR027256">
    <property type="entry name" value="P-typ_ATPase_IB"/>
</dbReference>
<dbReference type="GO" id="GO:0055070">
    <property type="term" value="P:copper ion homeostasis"/>
    <property type="evidence" value="ECO:0007669"/>
    <property type="project" value="TreeGrafter"/>
</dbReference>
<feature type="transmembrane region" description="Helical" evidence="18">
    <location>
        <begin position="754"/>
        <end position="773"/>
    </location>
</feature>
<dbReference type="PANTHER" id="PTHR43520">
    <property type="entry name" value="ATP7, ISOFORM B"/>
    <property type="match status" value="1"/>
</dbReference>
<dbReference type="NCBIfam" id="TIGR01525">
    <property type="entry name" value="ATPase-IB_hvy"/>
    <property type="match status" value="1"/>
</dbReference>
<protein>
    <recommendedName>
        <fullName evidence="16">P-type Cu(2+) transporter</fullName>
        <ecNumber evidence="16">7.2.2.9</ecNumber>
    </recommendedName>
</protein>
<dbReference type="Pfam" id="PF00403">
    <property type="entry name" value="HMA"/>
    <property type="match status" value="2"/>
</dbReference>
<dbReference type="SFLD" id="SFLDG00002">
    <property type="entry name" value="C1.7:_P-type_atpase_like"/>
    <property type="match status" value="1"/>
</dbReference>
<dbReference type="Gene3D" id="3.40.50.1000">
    <property type="entry name" value="HAD superfamily/HAD-like"/>
    <property type="match status" value="1"/>
</dbReference>
<dbReference type="InterPro" id="IPR018303">
    <property type="entry name" value="ATPase_P-typ_P_site"/>
</dbReference>
<dbReference type="PROSITE" id="PS50846">
    <property type="entry name" value="HMA_2"/>
    <property type="match status" value="2"/>
</dbReference>
<feature type="transmembrane region" description="Helical" evidence="18">
    <location>
        <begin position="437"/>
        <end position="463"/>
    </location>
</feature>
<feature type="transmembrane region" description="Helical" evidence="18">
    <location>
        <begin position="403"/>
        <end position="425"/>
    </location>
</feature>
<dbReference type="GO" id="GO:0043682">
    <property type="term" value="F:P-type divalent copper transporter activity"/>
    <property type="evidence" value="ECO:0007669"/>
    <property type="project" value="UniProtKB-EC"/>
</dbReference>
<dbReference type="InterPro" id="IPR006122">
    <property type="entry name" value="HMA_Cu_ion-bd"/>
</dbReference>
<dbReference type="InterPro" id="IPR044492">
    <property type="entry name" value="P_typ_ATPase_HD_dom"/>
</dbReference>
<dbReference type="SFLD" id="SFLDF00027">
    <property type="entry name" value="p-type_atpase"/>
    <property type="match status" value="1"/>
</dbReference>
<comment type="subcellular location">
    <subcellularLocation>
        <location evidence="18">Cell membrane</location>
    </subcellularLocation>
    <subcellularLocation>
        <location evidence="1">Endomembrane system</location>
        <topology evidence="1">Multi-pass membrane protein</topology>
    </subcellularLocation>
</comment>
<dbReference type="NCBIfam" id="TIGR01494">
    <property type="entry name" value="ATPase_P-type"/>
    <property type="match status" value="2"/>
</dbReference>
<evidence type="ECO:0000256" key="3">
    <source>
        <dbReference type="ARBA" id="ARBA00022448"/>
    </source>
</evidence>
<keyword evidence="13" id="KW-0186">Copper</keyword>
<evidence type="ECO:0000256" key="12">
    <source>
        <dbReference type="ARBA" id="ARBA00022989"/>
    </source>
</evidence>
<dbReference type="InterPro" id="IPR059000">
    <property type="entry name" value="ATPase_P-type_domA"/>
</dbReference>
<dbReference type="GO" id="GO:0005886">
    <property type="term" value="C:plasma membrane"/>
    <property type="evidence" value="ECO:0007669"/>
    <property type="project" value="UniProtKB-SubCell"/>
</dbReference>
<dbReference type="Proteomes" id="UP000095766">
    <property type="component" value="Unassembled WGS sequence"/>
</dbReference>
<feature type="transmembrane region" description="Helical" evidence="18">
    <location>
        <begin position="242"/>
        <end position="261"/>
    </location>
</feature>
<dbReference type="InterPro" id="IPR036412">
    <property type="entry name" value="HAD-like_sf"/>
</dbReference>
<evidence type="ECO:0000256" key="17">
    <source>
        <dbReference type="ARBA" id="ARBA00047424"/>
    </source>
</evidence>